<protein>
    <recommendedName>
        <fullName evidence="6">NlpC/P60 domain-containing protein</fullName>
    </recommendedName>
</protein>
<keyword evidence="4" id="KW-0788">Thiol protease</keyword>
<dbReference type="InterPro" id="IPR051202">
    <property type="entry name" value="Peptidase_C40"/>
</dbReference>
<proteinExistence type="inferred from homology"/>
<dbReference type="PROSITE" id="PS51257">
    <property type="entry name" value="PROKAR_LIPOPROTEIN"/>
    <property type="match status" value="1"/>
</dbReference>
<feature type="domain" description="NlpC/P60" evidence="6">
    <location>
        <begin position="28"/>
        <end position="152"/>
    </location>
</feature>
<dbReference type="EMBL" id="LSLI01000073">
    <property type="protein sequence ID" value="KXS31469.1"/>
    <property type="molecule type" value="Genomic_DNA"/>
</dbReference>
<reference evidence="7 8" key="2">
    <citation type="submission" date="2016-03" db="EMBL/GenBank/DDBJ databases">
        <title>New uncultured bacterium of the family Gallionellaceae from acid mine drainage: description and reconstruction of genome based on metagenomic analysis of microbial community.</title>
        <authorList>
            <person name="Kadnikov V."/>
            <person name="Ivasenko D."/>
            <person name="Beletsky A."/>
            <person name="Mardanov A."/>
            <person name="Danilova E."/>
            <person name="Pimenov N."/>
            <person name="Karnachuk O."/>
            <person name="Ravin N."/>
        </authorList>
    </citation>
    <scope>NUCLEOTIDE SEQUENCE [LARGE SCALE GENOMIC DNA]</scope>
    <source>
        <strain evidence="7">ShG14-8</strain>
    </source>
</reference>
<dbReference type="Proteomes" id="UP000070578">
    <property type="component" value="Unassembled WGS sequence"/>
</dbReference>
<dbReference type="GO" id="GO:0008234">
    <property type="term" value="F:cysteine-type peptidase activity"/>
    <property type="evidence" value="ECO:0007669"/>
    <property type="project" value="UniProtKB-KW"/>
</dbReference>
<dbReference type="Gene3D" id="3.90.1720.10">
    <property type="entry name" value="endopeptidase domain like (from Nostoc punctiforme)"/>
    <property type="match status" value="1"/>
</dbReference>
<dbReference type="PANTHER" id="PTHR47053">
    <property type="entry name" value="MUREIN DD-ENDOPEPTIDASE MEPH-RELATED"/>
    <property type="match status" value="1"/>
</dbReference>
<keyword evidence="5" id="KW-0732">Signal</keyword>
<evidence type="ECO:0000259" key="6">
    <source>
        <dbReference type="PROSITE" id="PS51935"/>
    </source>
</evidence>
<feature type="signal peptide" evidence="5">
    <location>
        <begin position="1"/>
        <end position="20"/>
    </location>
</feature>
<keyword evidence="2" id="KW-0645">Protease</keyword>
<dbReference type="InterPro" id="IPR038765">
    <property type="entry name" value="Papain-like_cys_pep_sf"/>
</dbReference>
<evidence type="ECO:0000256" key="4">
    <source>
        <dbReference type="ARBA" id="ARBA00022807"/>
    </source>
</evidence>
<dbReference type="Pfam" id="PF00877">
    <property type="entry name" value="NLPC_P60"/>
    <property type="match status" value="1"/>
</dbReference>
<dbReference type="PANTHER" id="PTHR47053:SF1">
    <property type="entry name" value="MUREIN DD-ENDOPEPTIDASE MEPH-RELATED"/>
    <property type="match status" value="1"/>
</dbReference>
<gene>
    <name evidence="7" type="ORF">AWT59_2411</name>
</gene>
<evidence type="ECO:0000313" key="7">
    <source>
        <dbReference type="EMBL" id="KXS31469.1"/>
    </source>
</evidence>
<reference evidence="7 8" key="1">
    <citation type="submission" date="2016-02" db="EMBL/GenBank/DDBJ databases">
        <authorList>
            <person name="Wen L."/>
            <person name="He K."/>
            <person name="Yang H."/>
        </authorList>
    </citation>
    <scope>NUCLEOTIDE SEQUENCE [LARGE SCALE GENOMIC DNA]</scope>
    <source>
        <strain evidence="7">ShG14-8</strain>
    </source>
</reference>
<accession>A0A139BR67</accession>
<comment type="caution">
    <text evidence="7">The sequence shown here is derived from an EMBL/GenBank/DDBJ whole genome shotgun (WGS) entry which is preliminary data.</text>
</comment>
<sequence>MNRILLLSILLLSACASVHKDVRAPVSDAPGNDVTSYARSLIGTPYKYGGNSPHGGFDCSGFVDHVYRHTLGVDLPRSSDKISRFGRPVSAGHLRPGDLVFFNTLRRKYSHVGIYLGGDQFIHAPSSGGRVRIENMREPYWEKRYNGARRITSSG</sequence>
<name>A0A139BR67_9PROT</name>
<evidence type="ECO:0000256" key="2">
    <source>
        <dbReference type="ARBA" id="ARBA00022670"/>
    </source>
</evidence>
<dbReference type="AlphaFoldDB" id="A0A139BR67"/>
<evidence type="ECO:0000313" key="8">
    <source>
        <dbReference type="Proteomes" id="UP000070578"/>
    </source>
</evidence>
<dbReference type="GO" id="GO:0006508">
    <property type="term" value="P:proteolysis"/>
    <property type="evidence" value="ECO:0007669"/>
    <property type="project" value="UniProtKB-KW"/>
</dbReference>
<evidence type="ECO:0000256" key="3">
    <source>
        <dbReference type="ARBA" id="ARBA00022801"/>
    </source>
</evidence>
<dbReference type="SUPFAM" id="SSF54001">
    <property type="entry name" value="Cysteine proteinases"/>
    <property type="match status" value="1"/>
</dbReference>
<dbReference type="InterPro" id="IPR000064">
    <property type="entry name" value="NLP_P60_dom"/>
</dbReference>
<evidence type="ECO:0000256" key="5">
    <source>
        <dbReference type="SAM" id="SignalP"/>
    </source>
</evidence>
<organism evidence="7 8">
    <name type="scientific">Candidatus Gallionella acididurans</name>
    <dbReference type="NCBI Taxonomy" id="1796491"/>
    <lineage>
        <taxon>Bacteria</taxon>
        <taxon>Pseudomonadati</taxon>
        <taxon>Pseudomonadota</taxon>
        <taxon>Betaproteobacteria</taxon>
        <taxon>Nitrosomonadales</taxon>
        <taxon>Gallionellaceae</taxon>
        <taxon>Gallionella</taxon>
    </lineage>
</organism>
<comment type="similarity">
    <text evidence="1">Belongs to the peptidase C40 family.</text>
</comment>
<feature type="chain" id="PRO_5007483880" description="NlpC/P60 domain-containing protein" evidence="5">
    <location>
        <begin position="21"/>
        <end position="155"/>
    </location>
</feature>
<dbReference type="PROSITE" id="PS51935">
    <property type="entry name" value="NLPC_P60"/>
    <property type="match status" value="1"/>
</dbReference>
<keyword evidence="3" id="KW-0378">Hydrolase</keyword>
<evidence type="ECO:0000256" key="1">
    <source>
        <dbReference type="ARBA" id="ARBA00007074"/>
    </source>
</evidence>